<evidence type="ECO:0000313" key="3">
    <source>
        <dbReference type="WBParaSite" id="PSAMB.scaffold1529size30424.g13628.t1"/>
    </source>
</evidence>
<dbReference type="AlphaFoldDB" id="A0A914V4C1"/>
<evidence type="ECO:0000256" key="1">
    <source>
        <dbReference type="SAM" id="MobiDB-lite"/>
    </source>
</evidence>
<reference evidence="3" key="1">
    <citation type="submission" date="2022-11" db="UniProtKB">
        <authorList>
            <consortium name="WormBaseParasite"/>
        </authorList>
    </citation>
    <scope>IDENTIFICATION</scope>
</reference>
<feature type="region of interest" description="Disordered" evidence="1">
    <location>
        <begin position="106"/>
        <end position="137"/>
    </location>
</feature>
<name>A0A914V4C1_9BILA</name>
<evidence type="ECO:0000313" key="2">
    <source>
        <dbReference type="Proteomes" id="UP000887566"/>
    </source>
</evidence>
<dbReference type="Proteomes" id="UP000887566">
    <property type="component" value="Unplaced"/>
</dbReference>
<protein>
    <submittedName>
        <fullName evidence="3">Uncharacterized protein</fullName>
    </submittedName>
</protein>
<dbReference type="WBParaSite" id="PSAMB.scaffold1529size30424.g13628.t1">
    <property type="protein sequence ID" value="PSAMB.scaffold1529size30424.g13628.t1"/>
    <property type="gene ID" value="PSAMB.scaffold1529size30424.g13628"/>
</dbReference>
<accession>A0A914V4C1</accession>
<organism evidence="2 3">
    <name type="scientific">Plectus sambesii</name>
    <dbReference type="NCBI Taxonomy" id="2011161"/>
    <lineage>
        <taxon>Eukaryota</taxon>
        <taxon>Metazoa</taxon>
        <taxon>Ecdysozoa</taxon>
        <taxon>Nematoda</taxon>
        <taxon>Chromadorea</taxon>
        <taxon>Plectida</taxon>
        <taxon>Plectina</taxon>
        <taxon>Plectoidea</taxon>
        <taxon>Plectidae</taxon>
        <taxon>Plectus</taxon>
    </lineage>
</organism>
<proteinExistence type="predicted"/>
<keyword evidence="2" id="KW-1185">Reference proteome</keyword>
<feature type="compositionally biased region" description="Basic and acidic residues" evidence="1">
    <location>
        <begin position="116"/>
        <end position="137"/>
    </location>
</feature>
<sequence>MCEFCYSHASNTTLEFFCSPPISDHTLVAPISAKDKGRTRRQFVNSAGGVEAAKRDRLSSQYSLTVGALIEPRTIRRRASTRSAAVDRHARIPSFVRRLAADLTPREVSRQSYSRKSTERHTERQKRDRNEPTIKRLRCGREAKGCISRRTKTPHLARRPRLIDHHTFVVGPPQCR</sequence>